<proteinExistence type="predicted"/>
<keyword evidence="1" id="KW-0732">Signal</keyword>
<accession>A0ABY6ABZ3</accession>
<gene>
    <name evidence="2" type="ORF">HUF19_09910</name>
</gene>
<evidence type="ECO:0000313" key="2">
    <source>
        <dbReference type="EMBL" id="UXD87728.1"/>
    </source>
</evidence>
<dbReference type="PIRSF" id="PIRSF014995">
    <property type="entry name" value="UCP014995"/>
    <property type="match status" value="1"/>
</dbReference>
<protein>
    <submittedName>
        <fullName evidence="2">DUF2271 domain-containing protein</fullName>
    </submittedName>
</protein>
<feature type="signal peptide" evidence="1">
    <location>
        <begin position="1"/>
        <end position="28"/>
    </location>
</feature>
<organism evidence="2 3">
    <name type="scientific">Thalassolituus hydrocarboniclasticus</name>
    <dbReference type="NCBI Taxonomy" id="2742796"/>
    <lineage>
        <taxon>Bacteria</taxon>
        <taxon>Pseudomonadati</taxon>
        <taxon>Pseudomonadota</taxon>
        <taxon>Gammaproteobacteria</taxon>
        <taxon>Oceanospirillales</taxon>
        <taxon>Oceanospirillaceae</taxon>
        <taxon>Thalassolituus</taxon>
    </lineage>
</organism>
<feature type="chain" id="PRO_5045936456" evidence="1">
    <location>
        <begin position="29"/>
        <end position="179"/>
    </location>
</feature>
<dbReference type="Pfam" id="PF10029">
    <property type="entry name" value="DUF2271"/>
    <property type="match status" value="1"/>
</dbReference>
<dbReference type="Proteomes" id="UP001065322">
    <property type="component" value="Chromosome"/>
</dbReference>
<evidence type="ECO:0000256" key="1">
    <source>
        <dbReference type="SAM" id="SignalP"/>
    </source>
</evidence>
<dbReference type="InterPro" id="IPR014469">
    <property type="entry name" value="DUF2271"/>
</dbReference>
<name>A0ABY6ABZ3_9GAMM</name>
<evidence type="ECO:0000313" key="3">
    <source>
        <dbReference type="Proteomes" id="UP001065322"/>
    </source>
</evidence>
<sequence length="179" mass="19692">MKNPIPRSLLPALLLAATQCVSVQSASAAELTLAVEIPRQNVAEYHKPYVAIWIENNSTRAVTNLAVWYDAEMRNNEGEKWLKDMRQWWRRSGRTLQMPVDGVTGATKGSGQHHLQFHFGSAPLHELAGGDYTLRIEAAREVGGREVVDIPFSWPQTQPATFTASGSTELGAVAVSIKP</sequence>
<dbReference type="RefSeq" id="WP_260996509.1">
    <property type="nucleotide sequence ID" value="NZ_CP054475.1"/>
</dbReference>
<keyword evidence="3" id="KW-1185">Reference proteome</keyword>
<dbReference type="EMBL" id="CP054475">
    <property type="protein sequence ID" value="UXD87728.1"/>
    <property type="molecule type" value="Genomic_DNA"/>
</dbReference>
<reference evidence="3" key="1">
    <citation type="submission" date="2020-06" db="EMBL/GenBank/DDBJ databases">
        <title>Thalassolituus marinus alknpb1M-1, a hydrocarbon-degrading bacterium isolated from the deep-sea overlying water using an in-situ strategy from the South China Sea basin.</title>
        <authorList>
            <person name="Dong C."/>
            <person name="Chen Y."/>
            <person name="Shao Z."/>
        </authorList>
    </citation>
    <scope>NUCLEOTIDE SEQUENCE [LARGE SCALE GENOMIC DNA]</scope>
    <source>
        <strain evidence="3">alknpb1M-1</strain>
    </source>
</reference>